<evidence type="ECO:0000313" key="9">
    <source>
        <dbReference type="Proteomes" id="UP000199071"/>
    </source>
</evidence>
<feature type="transmembrane region" description="Helical" evidence="6">
    <location>
        <begin position="54"/>
        <end position="76"/>
    </location>
</feature>
<protein>
    <submittedName>
        <fullName evidence="8">Membrane protein DedA, SNARE-associated domain</fullName>
    </submittedName>
</protein>
<sequence>MASTYVGDFANFVIAHGAPVIFLVIALESLGAPLPGETLLVAVGTAAGIRNADLLPLFLVAWAGAFLGDNAGYALGRWFGQKAIRKFGAHIGLNEARMAGFEATFARYGVFIVAAARFIVPLRQLNGLIAGSLHMPWLRFAIANAIGAALWVGVWLFLSSRFSNLLAHLDKLHGVGIAALVLGALAICTYGVVRYRRHKRG</sequence>
<reference evidence="8 9" key="1">
    <citation type="submission" date="2016-10" db="EMBL/GenBank/DDBJ databases">
        <authorList>
            <person name="de Groot N.N."/>
        </authorList>
    </citation>
    <scope>NUCLEOTIDE SEQUENCE [LARGE SCALE GENOMIC DNA]</scope>
    <source>
        <strain evidence="8 9">ATCC 35022</strain>
    </source>
</reference>
<evidence type="ECO:0000259" key="7">
    <source>
        <dbReference type="Pfam" id="PF09335"/>
    </source>
</evidence>
<dbReference type="Pfam" id="PF09335">
    <property type="entry name" value="VTT_dom"/>
    <property type="match status" value="1"/>
</dbReference>
<dbReference type="InterPro" id="IPR032816">
    <property type="entry name" value="VTT_dom"/>
</dbReference>
<dbReference type="InterPro" id="IPR051311">
    <property type="entry name" value="DedA_domain"/>
</dbReference>
<dbReference type="EMBL" id="FMXQ01000005">
    <property type="protein sequence ID" value="SDB35576.1"/>
    <property type="molecule type" value="Genomic_DNA"/>
</dbReference>
<dbReference type="AlphaFoldDB" id="A0A1G6CRT1"/>
<keyword evidence="5 6" id="KW-0472">Membrane</keyword>
<feature type="domain" description="VTT" evidence="7">
    <location>
        <begin position="34"/>
        <end position="159"/>
    </location>
</feature>
<evidence type="ECO:0000256" key="3">
    <source>
        <dbReference type="ARBA" id="ARBA00022692"/>
    </source>
</evidence>
<keyword evidence="3 6" id="KW-0812">Transmembrane</keyword>
<evidence type="ECO:0000256" key="5">
    <source>
        <dbReference type="ARBA" id="ARBA00023136"/>
    </source>
</evidence>
<comment type="subcellular location">
    <subcellularLocation>
        <location evidence="1">Cell membrane</location>
        <topology evidence="1">Multi-pass membrane protein</topology>
    </subcellularLocation>
</comment>
<evidence type="ECO:0000256" key="6">
    <source>
        <dbReference type="SAM" id="Phobius"/>
    </source>
</evidence>
<keyword evidence="4 6" id="KW-1133">Transmembrane helix</keyword>
<feature type="transmembrane region" description="Helical" evidence="6">
    <location>
        <begin position="173"/>
        <end position="193"/>
    </location>
</feature>
<evidence type="ECO:0000256" key="1">
    <source>
        <dbReference type="ARBA" id="ARBA00004651"/>
    </source>
</evidence>
<accession>A0A1G6CRT1</accession>
<dbReference type="STRING" id="665467.SAMN02982931_02662"/>
<dbReference type="Proteomes" id="UP000199071">
    <property type="component" value="Unassembled WGS sequence"/>
</dbReference>
<dbReference type="RefSeq" id="WP_090876931.1">
    <property type="nucleotide sequence ID" value="NZ_FMXQ01000005.1"/>
</dbReference>
<evidence type="ECO:0000256" key="4">
    <source>
        <dbReference type="ARBA" id="ARBA00022989"/>
    </source>
</evidence>
<feature type="transmembrane region" description="Helical" evidence="6">
    <location>
        <begin position="12"/>
        <end position="34"/>
    </location>
</feature>
<proteinExistence type="predicted"/>
<dbReference type="OrthoDB" id="9813426at2"/>
<name>A0A1G6CRT1_9HYPH</name>
<evidence type="ECO:0000313" key="8">
    <source>
        <dbReference type="EMBL" id="SDB35576.1"/>
    </source>
</evidence>
<feature type="transmembrane region" description="Helical" evidence="6">
    <location>
        <begin position="137"/>
        <end position="158"/>
    </location>
</feature>
<dbReference type="GO" id="GO:0005886">
    <property type="term" value="C:plasma membrane"/>
    <property type="evidence" value="ECO:0007669"/>
    <property type="project" value="UniProtKB-SubCell"/>
</dbReference>
<keyword evidence="9" id="KW-1185">Reference proteome</keyword>
<gene>
    <name evidence="8" type="ORF">SAMN02982931_02662</name>
</gene>
<dbReference type="PANTHER" id="PTHR42709">
    <property type="entry name" value="ALKALINE PHOSPHATASE LIKE PROTEIN"/>
    <property type="match status" value="1"/>
</dbReference>
<organism evidence="8 9">
    <name type="scientific">Bauldia litoralis</name>
    <dbReference type="NCBI Taxonomy" id="665467"/>
    <lineage>
        <taxon>Bacteria</taxon>
        <taxon>Pseudomonadati</taxon>
        <taxon>Pseudomonadota</taxon>
        <taxon>Alphaproteobacteria</taxon>
        <taxon>Hyphomicrobiales</taxon>
        <taxon>Kaistiaceae</taxon>
        <taxon>Bauldia</taxon>
    </lineage>
</organism>
<keyword evidence="2" id="KW-1003">Cell membrane</keyword>
<dbReference type="PANTHER" id="PTHR42709:SF6">
    <property type="entry name" value="UNDECAPRENYL PHOSPHATE TRANSPORTER A"/>
    <property type="match status" value="1"/>
</dbReference>
<evidence type="ECO:0000256" key="2">
    <source>
        <dbReference type="ARBA" id="ARBA00022475"/>
    </source>
</evidence>